<evidence type="ECO:0000256" key="6">
    <source>
        <dbReference type="ARBA" id="ARBA00022741"/>
    </source>
</evidence>
<keyword evidence="15" id="KW-0969">Cilium</keyword>
<evidence type="ECO:0000256" key="5">
    <source>
        <dbReference type="ARBA" id="ARBA00022475"/>
    </source>
</evidence>
<dbReference type="Proteomes" id="UP000219036">
    <property type="component" value="Unassembled WGS sequence"/>
</dbReference>
<protein>
    <recommendedName>
        <fullName evidence="3 13">Flagellar biosynthesis protein FlhF</fullName>
    </recommendedName>
</protein>
<evidence type="ECO:0000313" key="15">
    <source>
        <dbReference type="EMBL" id="SNZ08120.1"/>
    </source>
</evidence>
<dbReference type="PANTHER" id="PTHR43134">
    <property type="entry name" value="SIGNAL RECOGNITION PARTICLE RECEPTOR SUBUNIT ALPHA"/>
    <property type="match status" value="1"/>
</dbReference>
<dbReference type="EMBL" id="OBEI01000004">
    <property type="protein sequence ID" value="SNZ08120.1"/>
    <property type="molecule type" value="Genomic_DNA"/>
</dbReference>
<dbReference type="InterPro" id="IPR000897">
    <property type="entry name" value="SRP54_GTPase_dom"/>
</dbReference>
<evidence type="ECO:0000256" key="4">
    <source>
        <dbReference type="ARBA" id="ARBA00022448"/>
    </source>
</evidence>
<dbReference type="GO" id="GO:0005047">
    <property type="term" value="F:signal recognition particle binding"/>
    <property type="evidence" value="ECO:0007669"/>
    <property type="project" value="TreeGrafter"/>
</dbReference>
<evidence type="ECO:0000256" key="2">
    <source>
        <dbReference type="ARBA" id="ARBA00008531"/>
    </source>
</evidence>
<keyword evidence="15" id="KW-0282">Flagellum</keyword>
<keyword evidence="7" id="KW-1005">Bacterial flagellum biogenesis</keyword>
<dbReference type="GO" id="GO:0005525">
    <property type="term" value="F:GTP binding"/>
    <property type="evidence" value="ECO:0007669"/>
    <property type="project" value="UniProtKB-UniRule"/>
</dbReference>
<comment type="similarity">
    <text evidence="2">Belongs to the GTP-binding SRP family.</text>
</comment>
<dbReference type="Pfam" id="PF00448">
    <property type="entry name" value="SRP54"/>
    <property type="match status" value="1"/>
</dbReference>
<accession>A0A285NF79</accession>
<dbReference type="InterPro" id="IPR027417">
    <property type="entry name" value="P-loop_NTPase"/>
</dbReference>
<dbReference type="PANTHER" id="PTHR43134:SF3">
    <property type="entry name" value="FLAGELLAR BIOSYNTHESIS PROTEIN FLHF"/>
    <property type="match status" value="1"/>
</dbReference>
<name>A0A285NF79_9AQUI</name>
<dbReference type="InterPro" id="IPR020006">
    <property type="entry name" value="FlhF"/>
</dbReference>
<keyword evidence="9" id="KW-0342">GTP-binding</keyword>
<evidence type="ECO:0000256" key="13">
    <source>
        <dbReference type="NCBIfam" id="TIGR03499"/>
    </source>
</evidence>
<dbReference type="OrthoDB" id="9778554at2"/>
<organism evidence="15 16">
    <name type="scientific">Persephonella hydrogeniphila</name>
    <dbReference type="NCBI Taxonomy" id="198703"/>
    <lineage>
        <taxon>Bacteria</taxon>
        <taxon>Pseudomonadati</taxon>
        <taxon>Aquificota</taxon>
        <taxon>Aquificia</taxon>
        <taxon>Aquificales</taxon>
        <taxon>Hydrogenothermaceae</taxon>
        <taxon>Persephonella</taxon>
    </lineage>
</organism>
<keyword evidence="15" id="KW-0966">Cell projection</keyword>
<evidence type="ECO:0000259" key="14">
    <source>
        <dbReference type="SMART" id="SM00962"/>
    </source>
</evidence>
<evidence type="ECO:0000256" key="3">
    <source>
        <dbReference type="ARBA" id="ARBA00014919"/>
    </source>
</evidence>
<keyword evidence="6" id="KW-0547">Nucleotide-binding</keyword>
<keyword evidence="4" id="KW-0813">Transport</keyword>
<dbReference type="GO" id="GO:0015031">
    <property type="term" value="P:protein transport"/>
    <property type="evidence" value="ECO:0007669"/>
    <property type="project" value="UniProtKB-KW"/>
</dbReference>
<keyword evidence="8" id="KW-0653">Protein transport</keyword>
<dbReference type="GO" id="GO:0044781">
    <property type="term" value="P:bacterial-type flagellum organization"/>
    <property type="evidence" value="ECO:0007669"/>
    <property type="project" value="UniProtKB-UniRule"/>
</dbReference>
<dbReference type="Gene3D" id="3.40.50.300">
    <property type="entry name" value="P-loop containing nucleotide triphosphate hydrolases"/>
    <property type="match status" value="1"/>
</dbReference>
<dbReference type="GO" id="GO:0005886">
    <property type="term" value="C:plasma membrane"/>
    <property type="evidence" value="ECO:0007669"/>
    <property type="project" value="UniProtKB-SubCell"/>
</dbReference>
<evidence type="ECO:0000256" key="1">
    <source>
        <dbReference type="ARBA" id="ARBA00004413"/>
    </source>
</evidence>
<dbReference type="SUPFAM" id="SSF52540">
    <property type="entry name" value="P-loop containing nucleoside triphosphate hydrolases"/>
    <property type="match status" value="1"/>
</dbReference>
<keyword evidence="11" id="KW-1006">Bacterial flagellum protein export</keyword>
<gene>
    <name evidence="15" type="ORF">SAMN06265182_1169</name>
</gene>
<keyword evidence="16" id="KW-1185">Reference proteome</keyword>
<dbReference type="GO" id="GO:0006614">
    <property type="term" value="P:SRP-dependent cotranslational protein targeting to membrane"/>
    <property type="evidence" value="ECO:0007669"/>
    <property type="project" value="UniProtKB-UniRule"/>
</dbReference>
<proteinExistence type="inferred from homology"/>
<dbReference type="RefSeq" id="WP_097000344.1">
    <property type="nucleotide sequence ID" value="NZ_OBEI01000004.1"/>
</dbReference>
<dbReference type="InterPro" id="IPR047040">
    <property type="entry name" value="FlhF__GTPase_dom"/>
</dbReference>
<evidence type="ECO:0000256" key="9">
    <source>
        <dbReference type="ARBA" id="ARBA00023134"/>
    </source>
</evidence>
<keyword evidence="5" id="KW-1003">Cell membrane</keyword>
<reference evidence="16" key="1">
    <citation type="submission" date="2017-09" db="EMBL/GenBank/DDBJ databases">
        <authorList>
            <person name="Varghese N."/>
            <person name="Submissions S."/>
        </authorList>
    </citation>
    <scope>NUCLEOTIDE SEQUENCE [LARGE SCALE GENOMIC DNA]</scope>
    <source>
        <strain evidence="16">DSM 15103</strain>
    </source>
</reference>
<dbReference type="NCBIfam" id="TIGR03499">
    <property type="entry name" value="FlhF"/>
    <property type="match status" value="1"/>
</dbReference>
<feature type="domain" description="SRP54-type proteins GTP-binding" evidence="14">
    <location>
        <begin position="186"/>
        <end position="379"/>
    </location>
</feature>
<evidence type="ECO:0000256" key="7">
    <source>
        <dbReference type="ARBA" id="ARBA00022795"/>
    </source>
</evidence>
<keyword evidence="10" id="KW-0472">Membrane</keyword>
<dbReference type="AlphaFoldDB" id="A0A285NF79"/>
<dbReference type="Gene3D" id="1.20.120.1380">
    <property type="entry name" value="Flagellar FlhF biosynthesis protein, N domain"/>
    <property type="match status" value="1"/>
</dbReference>
<comment type="subcellular location">
    <subcellularLocation>
        <location evidence="1">Cell membrane</location>
        <topology evidence="1">Peripheral membrane protein</topology>
        <orientation evidence="1">Cytoplasmic side</orientation>
    </subcellularLocation>
</comment>
<dbReference type="SMART" id="SM00962">
    <property type="entry name" value="SRP54"/>
    <property type="match status" value="1"/>
</dbReference>
<dbReference type="GO" id="GO:0003924">
    <property type="term" value="F:GTPase activity"/>
    <property type="evidence" value="ECO:0007669"/>
    <property type="project" value="UniProtKB-UniRule"/>
</dbReference>
<sequence>MEIKIYEGNNLEELIEKAKKELGDDIKILHYETVEEKRFLFFKGKKKYRLFVEPVDEEELTEPVIKFEELLEKVEDLIDKKIKMTLPKVAQGMANPENLPSHIQKVQPSTTVFNEFTGDALHLVEQLLDKDISPDIAKKIVMEGCGLDIDTNKWDLNTVTEKEALIKGIKKHIRFTGAFDKENQGLKIFAFIGPTGVGKTTNLFKIASQLVIDKKKKVAVISTDTFKVGASQQARTYANILNIPFYSISESKKLKNTVEELKNFDFILIDTVGRSHYDYWRLGEIKEILSSLEESINHVLTISCNYKNEDALEVVNKYQTFFPVHSLFFTKIDETLKPGLLVNLPVETKLPVSYVSTGQRVPEDLKVLTPEVIASYILGS</sequence>
<evidence type="ECO:0000256" key="11">
    <source>
        <dbReference type="ARBA" id="ARBA00023225"/>
    </source>
</evidence>
<evidence type="ECO:0000256" key="8">
    <source>
        <dbReference type="ARBA" id="ARBA00022927"/>
    </source>
</evidence>
<comment type="function">
    <text evidence="12">Necessary for flagellar biosynthesis. May be involved in translocation of the flagellum.</text>
</comment>
<dbReference type="CDD" id="cd17873">
    <property type="entry name" value="FlhF"/>
    <property type="match status" value="1"/>
</dbReference>
<evidence type="ECO:0000256" key="12">
    <source>
        <dbReference type="ARBA" id="ARBA00025337"/>
    </source>
</evidence>
<dbReference type="FunFam" id="3.40.50.300:FF:000695">
    <property type="entry name" value="Flagellar biosynthesis regulator FlhF"/>
    <property type="match status" value="1"/>
</dbReference>
<evidence type="ECO:0000313" key="16">
    <source>
        <dbReference type="Proteomes" id="UP000219036"/>
    </source>
</evidence>
<evidence type="ECO:0000256" key="10">
    <source>
        <dbReference type="ARBA" id="ARBA00023136"/>
    </source>
</evidence>